<name>D3AXT4_HETP5</name>
<dbReference type="Gene3D" id="3.40.50.150">
    <property type="entry name" value="Vaccinia Virus protein VP39"/>
    <property type="match status" value="1"/>
</dbReference>
<dbReference type="InParanoid" id="D3AXT4"/>
<dbReference type="AlphaFoldDB" id="D3AXT4"/>
<dbReference type="Pfam" id="PF01209">
    <property type="entry name" value="Ubie_methyltran"/>
    <property type="match status" value="1"/>
</dbReference>
<reference evidence="1 2" key="1">
    <citation type="journal article" date="2011" name="Genome Res.">
        <title>Phylogeny-wide analysis of social amoeba genomes highlights ancient origins for complex intercellular communication.</title>
        <authorList>
            <person name="Heidel A.J."/>
            <person name="Lawal H.M."/>
            <person name="Felder M."/>
            <person name="Schilde C."/>
            <person name="Helps N.R."/>
            <person name="Tunggal B."/>
            <person name="Rivero F."/>
            <person name="John U."/>
            <person name="Schleicher M."/>
            <person name="Eichinger L."/>
            <person name="Platzer M."/>
            <person name="Noegel A.A."/>
            <person name="Schaap P."/>
            <person name="Gloeckner G."/>
        </authorList>
    </citation>
    <scope>NUCLEOTIDE SEQUENCE [LARGE SCALE GENOMIC DNA]</scope>
    <source>
        <strain evidence="2">ATCC 26659 / Pp 5 / PN500</strain>
    </source>
</reference>
<organism evidence="1 2">
    <name type="scientific">Heterostelium pallidum (strain ATCC 26659 / Pp 5 / PN500)</name>
    <name type="common">Cellular slime mold</name>
    <name type="synonym">Polysphondylium pallidum</name>
    <dbReference type="NCBI Taxonomy" id="670386"/>
    <lineage>
        <taxon>Eukaryota</taxon>
        <taxon>Amoebozoa</taxon>
        <taxon>Evosea</taxon>
        <taxon>Eumycetozoa</taxon>
        <taxon>Dictyostelia</taxon>
        <taxon>Acytosteliales</taxon>
        <taxon>Acytosteliaceae</taxon>
        <taxon>Heterostelium</taxon>
    </lineage>
</organism>
<evidence type="ECO:0008006" key="3">
    <source>
        <dbReference type="Google" id="ProtNLM"/>
    </source>
</evidence>
<dbReference type="PANTHER" id="PTHR43591">
    <property type="entry name" value="METHYLTRANSFERASE"/>
    <property type="match status" value="1"/>
</dbReference>
<dbReference type="STRING" id="670386.D3AXT4"/>
<comment type="caution">
    <text evidence="1">The sequence shown here is derived from an EMBL/GenBank/DDBJ whole genome shotgun (WGS) entry which is preliminary data.</text>
</comment>
<dbReference type="PANTHER" id="PTHR43591:SF57">
    <property type="entry name" value="METHYLTRANSFERASE DOMAIN-CONTAINING PROTEIN-RELATED"/>
    <property type="match status" value="1"/>
</dbReference>
<sequence length="292" mass="33216">MISNVIVINKNSTTCEYKDQHDQKERAKLWGVASTAYRQILKPVAFTTQYCLDALDLTIGKDVQQPLKLLDVACGYGALTIPAAQRIAPAGGSIMGIDISPGMLEQLKIESQGFNNISSACMNGEDLQLEDNQFDYVYSAFGLILFSDRDKGLKELHRVVKKGGKATITSWPYDCEFFTWMQRSYRRISEDEMPDEAIKRITLGDGEFLRESFEKAGFHSFKVHTFIKVMPLPIDNMMEFFKEHPLIKMFQSYLPVEKKDLFHFAIRDELQSMFPNGKMNLHVRCAVAIGTK</sequence>
<dbReference type="CDD" id="cd02440">
    <property type="entry name" value="AdoMet_MTases"/>
    <property type="match status" value="1"/>
</dbReference>
<dbReference type="GeneID" id="31356521"/>
<proteinExistence type="predicted"/>
<accession>D3AXT4</accession>
<gene>
    <name evidence="1" type="ORF">PPL_00991</name>
</gene>
<dbReference type="GO" id="GO:0008168">
    <property type="term" value="F:methyltransferase activity"/>
    <property type="evidence" value="ECO:0007669"/>
    <property type="project" value="TreeGrafter"/>
</dbReference>
<evidence type="ECO:0000313" key="2">
    <source>
        <dbReference type="Proteomes" id="UP000001396"/>
    </source>
</evidence>
<protein>
    <recommendedName>
        <fullName evidence="3">Methyltransferase domain-containing protein</fullName>
    </recommendedName>
</protein>
<dbReference type="Proteomes" id="UP000001396">
    <property type="component" value="Unassembled WGS sequence"/>
</dbReference>
<dbReference type="EMBL" id="ADBJ01000004">
    <property type="protein sequence ID" value="EFA85761.1"/>
    <property type="molecule type" value="Genomic_DNA"/>
</dbReference>
<evidence type="ECO:0000313" key="1">
    <source>
        <dbReference type="EMBL" id="EFA85761.1"/>
    </source>
</evidence>
<dbReference type="RefSeq" id="XP_020437867.1">
    <property type="nucleotide sequence ID" value="XM_020572009.1"/>
</dbReference>
<keyword evidence="2" id="KW-1185">Reference proteome</keyword>
<dbReference type="SUPFAM" id="SSF53335">
    <property type="entry name" value="S-adenosyl-L-methionine-dependent methyltransferases"/>
    <property type="match status" value="1"/>
</dbReference>
<dbReference type="InterPro" id="IPR029063">
    <property type="entry name" value="SAM-dependent_MTases_sf"/>
</dbReference>